<feature type="domain" description="BED-type" evidence="7">
    <location>
        <begin position="355"/>
        <end position="416"/>
    </location>
</feature>
<feature type="region of interest" description="Disordered" evidence="6">
    <location>
        <begin position="407"/>
        <end position="434"/>
    </location>
</feature>
<evidence type="ECO:0000313" key="9">
    <source>
        <dbReference type="Proteomes" id="UP000299084"/>
    </source>
</evidence>
<dbReference type="SUPFAM" id="SSF57667">
    <property type="entry name" value="beta-beta-alpha zinc fingers"/>
    <property type="match status" value="1"/>
</dbReference>
<feature type="compositionally biased region" description="Polar residues" evidence="6">
    <location>
        <begin position="51"/>
        <end position="60"/>
    </location>
</feature>
<evidence type="ECO:0000256" key="6">
    <source>
        <dbReference type="SAM" id="MobiDB-lite"/>
    </source>
</evidence>
<keyword evidence="1" id="KW-0479">Metal-binding</keyword>
<dbReference type="InterPro" id="IPR043471">
    <property type="entry name" value="ZBED2/3"/>
</dbReference>
<dbReference type="Pfam" id="PF02892">
    <property type="entry name" value="zf-BED"/>
    <property type="match status" value="1"/>
</dbReference>
<sequence length="520" mass="57538">MLSWKQRLEHDEVGEKGLHLCLEVAEKPHRQEHAHLETRLPWKGPPPGGRSQLTATQGGRSSHPALEPPETSPEPCSPVRRSHQLLALQVTVPGKAVGWRAACRGQLGTTRSMGMRSTSLLPACQFLLLKTAKPATNGPHTENFISQTLAGSVASGWPIATVLRKHESFLHRHSSRLLPTLRKTQGGPSPGLLLLPPNRIFWVSVSRGRAGAARRRIERKPKIFNIQKAPVVLVDAGNTEFTEEPCDCCAGLRAQASPGHGGSAGEPRRPFCLALTHPDSPLKQKGGNITLPGVASLWPLLGDRMRREEEEEEAARTKAKGHLEMKEEEEVGETGEPVGPFASAMPTPTPHNKGTRFSEAWEYFHLAPARAGHHPNQYATCRLCGRQVSRGPGVNVGTTALWKHLKSMHKDELEKSGHGQAGQRQDPRLQGPQLPVGLEGDWARLLEQVGTLALWASQREKEVLRRERAVERERALEEVERAILEMKRKMRAEKDSLQQRTPSISFKWVAWGQIVPARQH</sequence>
<comment type="caution">
    <text evidence="8">The sequence shown here is derived from an EMBL/GenBank/DDBJ whole genome shotgun (WGS) entry which is preliminary data.</text>
</comment>
<keyword evidence="2 4" id="KW-0863">Zinc-finger</keyword>
<evidence type="ECO:0000259" key="7">
    <source>
        <dbReference type="PROSITE" id="PS50808"/>
    </source>
</evidence>
<feature type="region of interest" description="Disordered" evidence="6">
    <location>
        <begin position="31"/>
        <end position="78"/>
    </location>
</feature>
<feature type="coiled-coil region" evidence="5">
    <location>
        <begin position="469"/>
        <end position="496"/>
    </location>
</feature>
<feature type="compositionally biased region" description="Basic and acidic residues" evidence="6">
    <location>
        <begin position="408"/>
        <end position="417"/>
    </location>
</feature>
<keyword evidence="5" id="KW-0175">Coiled coil</keyword>
<dbReference type="PANTHER" id="PTHR35827:SF1">
    <property type="entry name" value="ZINC FINGER BED DOMAIN-CONTAINING PROTEIN 2"/>
    <property type="match status" value="1"/>
</dbReference>
<dbReference type="SMART" id="SM00614">
    <property type="entry name" value="ZnF_BED"/>
    <property type="match status" value="1"/>
</dbReference>
<dbReference type="STRING" id="9838.ENSCDRP00005024661"/>
<feature type="region of interest" description="Disordered" evidence="6">
    <location>
        <begin position="307"/>
        <end position="353"/>
    </location>
</feature>
<dbReference type="PANTHER" id="PTHR35827">
    <property type="entry name" value="ZINC FINGER BED DOMAIN-CONTAINING PROTEIN 3"/>
    <property type="match status" value="1"/>
</dbReference>
<dbReference type="GO" id="GO:0008270">
    <property type="term" value="F:zinc ion binding"/>
    <property type="evidence" value="ECO:0007669"/>
    <property type="project" value="UniProtKB-KW"/>
</dbReference>
<dbReference type="PROSITE" id="PS50808">
    <property type="entry name" value="ZF_BED"/>
    <property type="match status" value="1"/>
</dbReference>
<evidence type="ECO:0000256" key="3">
    <source>
        <dbReference type="ARBA" id="ARBA00022833"/>
    </source>
</evidence>
<reference evidence="8 9" key="1">
    <citation type="journal article" date="2019" name="Mol. Ecol. Resour.">
        <title>Improving Illumina assemblies with Hi-C and long reads: an example with the North African dromedary.</title>
        <authorList>
            <person name="Elbers J.P."/>
            <person name="Rogers M.F."/>
            <person name="Perelman P.L."/>
            <person name="Proskuryakova A.A."/>
            <person name="Serdyukova N.A."/>
            <person name="Johnson W.E."/>
            <person name="Horin P."/>
            <person name="Corander J."/>
            <person name="Murphy D."/>
            <person name="Burger P.A."/>
        </authorList>
    </citation>
    <scope>NUCLEOTIDE SEQUENCE [LARGE SCALE GENOMIC DNA]</scope>
    <source>
        <strain evidence="8">Drom800</strain>
        <tissue evidence="8">Blood</tissue>
    </source>
</reference>
<keyword evidence="9" id="KW-1185">Reference proteome</keyword>
<dbReference type="InterPro" id="IPR003656">
    <property type="entry name" value="Znf_BED"/>
</dbReference>
<feature type="compositionally biased region" description="Pro residues" evidence="6">
    <location>
        <begin position="66"/>
        <end position="76"/>
    </location>
</feature>
<organism evidence="8 9">
    <name type="scientific">Camelus dromedarius</name>
    <name type="common">Dromedary</name>
    <name type="synonym">Arabian camel</name>
    <dbReference type="NCBI Taxonomy" id="9838"/>
    <lineage>
        <taxon>Eukaryota</taxon>
        <taxon>Metazoa</taxon>
        <taxon>Chordata</taxon>
        <taxon>Craniata</taxon>
        <taxon>Vertebrata</taxon>
        <taxon>Euteleostomi</taxon>
        <taxon>Mammalia</taxon>
        <taxon>Eutheria</taxon>
        <taxon>Laurasiatheria</taxon>
        <taxon>Artiodactyla</taxon>
        <taxon>Tylopoda</taxon>
        <taxon>Camelidae</taxon>
        <taxon>Camelus</taxon>
    </lineage>
</organism>
<evidence type="ECO:0000313" key="8">
    <source>
        <dbReference type="EMBL" id="KAB1283584.1"/>
    </source>
</evidence>
<evidence type="ECO:0000256" key="2">
    <source>
        <dbReference type="ARBA" id="ARBA00022771"/>
    </source>
</evidence>
<dbReference type="Proteomes" id="UP000299084">
    <property type="component" value="Unassembled WGS sequence"/>
</dbReference>
<accession>A0A5N4EJY6</accession>
<feature type="compositionally biased region" description="Basic and acidic residues" evidence="6">
    <location>
        <begin position="31"/>
        <end position="40"/>
    </location>
</feature>
<gene>
    <name evidence="8" type="ORF">Cadr_000000840</name>
</gene>
<dbReference type="EMBL" id="JWIN03000001">
    <property type="protein sequence ID" value="KAB1283584.1"/>
    <property type="molecule type" value="Genomic_DNA"/>
</dbReference>
<name>A0A5N4EJY6_CAMDR</name>
<evidence type="ECO:0000256" key="5">
    <source>
        <dbReference type="SAM" id="Coils"/>
    </source>
</evidence>
<dbReference type="GO" id="GO:0003677">
    <property type="term" value="F:DNA binding"/>
    <property type="evidence" value="ECO:0007669"/>
    <property type="project" value="InterPro"/>
</dbReference>
<dbReference type="InterPro" id="IPR036236">
    <property type="entry name" value="Znf_C2H2_sf"/>
</dbReference>
<evidence type="ECO:0000256" key="1">
    <source>
        <dbReference type="ARBA" id="ARBA00022723"/>
    </source>
</evidence>
<dbReference type="AlphaFoldDB" id="A0A5N4EJY6"/>
<evidence type="ECO:0000256" key="4">
    <source>
        <dbReference type="PROSITE-ProRule" id="PRU00027"/>
    </source>
</evidence>
<protein>
    <submittedName>
        <fullName evidence="8">Zinc finger BED domain-containing protein 2</fullName>
    </submittedName>
</protein>
<proteinExistence type="predicted"/>
<keyword evidence="3" id="KW-0862">Zinc</keyword>